<organism evidence="1 2">
    <name type="scientific">Actinoplanes palleronii</name>
    <dbReference type="NCBI Taxonomy" id="113570"/>
    <lineage>
        <taxon>Bacteria</taxon>
        <taxon>Bacillati</taxon>
        <taxon>Actinomycetota</taxon>
        <taxon>Actinomycetes</taxon>
        <taxon>Micromonosporales</taxon>
        <taxon>Micromonosporaceae</taxon>
        <taxon>Actinoplanes</taxon>
    </lineage>
</organism>
<sequence length="73" mass="8453">MVVGACLSYRTAPGYGRTPPVDPDDYRRVERVSAEMQLRLVPERILDGPYIGPNQWVFGPSAVTWFRRFFDYL</sequence>
<dbReference type="EMBL" id="BOMS01000134">
    <property type="protein sequence ID" value="GIE71886.1"/>
    <property type="molecule type" value="Genomic_DNA"/>
</dbReference>
<accession>A0ABQ4BMJ0</accession>
<proteinExistence type="predicted"/>
<keyword evidence="2" id="KW-1185">Reference proteome</keyword>
<dbReference type="Proteomes" id="UP000624709">
    <property type="component" value="Unassembled WGS sequence"/>
</dbReference>
<evidence type="ECO:0000313" key="1">
    <source>
        <dbReference type="EMBL" id="GIE71886.1"/>
    </source>
</evidence>
<name>A0ABQ4BMJ0_9ACTN</name>
<dbReference type="RefSeq" id="WP_344574692.1">
    <property type="nucleotide sequence ID" value="NZ_BAAATY010000046.1"/>
</dbReference>
<gene>
    <name evidence="1" type="ORF">Apa02nite_079940</name>
</gene>
<reference evidence="1 2" key="1">
    <citation type="submission" date="2021-01" db="EMBL/GenBank/DDBJ databases">
        <title>Whole genome shotgun sequence of Actinoplanes palleronii NBRC 14916.</title>
        <authorList>
            <person name="Komaki H."/>
            <person name="Tamura T."/>
        </authorList>
    </citation>
    <scope>NUCLEOTIDE SEQUENCE [LARGE SCALE GENOMIC DNA]</scope>
    <source>
        <strain evidence="1 2">NBRC 14916</strain>
    </source>
</reference>
<evidence type="ECO:0000313" key="2">
    <source>
        <dbReference type="Proteomes" id="UP000624709"/>
    </source>
</evidence>
<protein>
    <submittedName>
        <fullName evidence="1">Uncharacterized protein</fullName>
    </submittedName>
</protein>
<comment type="caution">
    <text evidence="1">The sequence shown here is derived from an EMBL/GenBank/DDBJ whole genome shotgun (WGS) entry which is preliminary data.</text>
</comment>